<keyword evidence="1" id="KW-0732">Signal</keyword>
<feature type="signal peptide" evidence="1">
    <location>
        <begin position="1"/>
        <end position="18"/>
    </location>
</feature>
<organism evidence="2 3">
    <name type="scientific">Sordaria brevicollis</name>
    <dbReference type="NCBI Taxonomy" id="83679"/>
    <lineage>
        <taxon>Eukaryota</taxon>
        <taxon>Fungi</taxon>
        <taxon>Dikarya</taxon>
        <taxon>Ascomycota</taxon>
        <taxon>Pezizomycotina</taxon>
        <taxon>Sordariomycetes</taxon>
        <taxon>Sordariomycetidae</taxon>
        <taxon>Sordariales</taxon>
        <taxon>Sordariaceae</taxon>
        <taxon>Sordaria</taxon>
    </lineage>
</organism>
<gene>
    <name evidence="2" type="ORF">B0T20DRAFT_420357</name>
</gene>
<evidence type="ECO:0000256" key="1">
    <source>
        <dbReference type="SAM" id="SignalP"/>
    </source>
</evidence>
<keyword evidence="3" id="KW-1185">Reference proteome</keyword>
<accession>A0AAE0P9S7</accession>
<reference evidence="2" key="1">
    <citation type="journal article" date="2023" name="Mol. Phylogenet. Evol.">
        <title>Genome-scale phylogeny and comparative genomics of the fungal order Sordariales.</title>
        <authorList>
            <person name="Hensen N."/>
            <person name="Bonometti L."/>
            <person name="Westerberg I."/>
            <person name="Brannstrom I.O."/>
            <person name="Guillou S."/>
            <person name="Cros-Aarteil S."/>
            <person name="Calhoun S."/>
            <person name="Haridas S."/>
            <person name="Kuo A."/>
            <person name="Mondo S."/>
            <person name="Pangilinan J."/>
            <person name="Riley R."/>
            <person name="LaButti K."/>
            <person name="Andreopoulos B."/>
            <person name="Lipzen A."/>
            <person name="Chen C."/>
            <person name="Yan M."/>
            <person name="Daum C."/>
            <person name="Ng V."/>
            <person name="Clum A."/>
            <person name="Steindorff A."/>
            <person name="Ohm R.A."/>
            <person name="Martin F."/>
            <person name="Silar P."/>
            <person name="Natvig D.O."/>
            <person name="Lalanne C."/>
            <person name="Gautier V."/>
            <person name="Ament-Velasquez S.L."/>
            <person name="Kruys A."/>
            <person name="Hutchinson M.I."/>
            <person name="Powell A.J."/>
            <person name="Barry K."/>
            <person name="Miller A.N."/>
            <person name="Grigoriev I.V."/>
            <person name="Debuchy R."/>
            <person name="Gladieux P."/>
            <person name="Hiltunen Thoren M."/>
            <person name="Johannesson H."/>
        </authorList>
    </citation>
    <scope>NUCLEOTIDE SEQUENCE</scope>
    <source>
        <strain evidence="2">FGSC 1904</strain>
    </source>
</reference>
<sequence length="318" mass="31074">MKSATLLSLAALSGSTLAVPMMANMQQGHAVAHINAEALKNNLETAKANSMQHSKRQTQPNTAVLPLAAPSGGSVPSITLTDLDRVVSSVGVIVKGAQDDLKKIDIKDPQGITGILSQLLGNTTRAIQQGTTRIKANQKAMILPVGGLGGWGVASGLGGLGALGGLTNLNGLGGVTALGGVTNGLAGLTGITGLLTSLLNTVTGLLGNLLQLGGGSLGGEGSGLDLGSLTDLANLSNLLAGLTGGVTGTLPLGDLSNLAGIISPDLLNQLLSGAGGVGQPLGVVQSLVQAVLDLVNSLLPGVLGVTGQISGGVTVAAP</sequence>
<feature type="chain" id="PRO_5042072928" evidence="1">
    <location>
        <begin position="19"/>
        <end position="318"/>
    </location>
</feature>
<proteinExistence type="predicted"/>
<comment type="caution">
    <text evidence="2">The sequence shown here is derived from an EMBL/GenBank/DDBJ whole genome shotgun (WGS) entry which is preliminary data.</text>
</comment>
<dbReference type="AlphaFoldDB" id="A0AAE0P9S7"/>
<name>A0AAE0P9S7_SORBR</name>
<evidence type="ECO:0000313" key="2">
    <source>
        <dbReference type="EMBL" id="KAK3395953.1"/>
    </source>
</evidence>
<dbReference type="EMBL" id="JAUTDP010000010">
    <property type="protein sequence ID" value="KAK3395953.1"/>
    <property type="molecule type" value="Genomic_DNA"/>
</dbReference>
<protein>
    <submittedName>
        <fullName evidence="2">Uncharacterized protein</fullName>
    </submittedName>
</protein>
<reference evidence="2" key="2">
    <citation type="submission" date="2023-07" db="EMBL/GenBank/DDBJ databases">
        <authorList>
            <consortium name="Lawrence Berkeley National Laboratory"/>
            <person name="Haridas S."/>
            <person name="Hensen N."/>
            <person name="Bonometti L."/>
            <person name="Westerberg I."/>
            <person name="Brannstrom I.O."/>
            <person name="Guillou S."/>
            <person name="Cros-Aarteil S."/>
            <person name="Calhoun S."/>
            <person name="Kuo A."/>
            <person name="Mondo S."/>
            <person name="Pangilinan J."/>
            <person name="Riley R."/>
            <person name="LaButti K."/>
            <person name="Andreopoulos B."/>
            <person name="Lipzen A."/>
            <person name="Chen C."/>
            <person name="Yanf M."/>
            <person name="Daum C."/>
            <person name="Ng V."/>
            <person name="Clum A."/>
            <person name="Steindorff A."/>
            <person name="Ohm R."/>
            <person name="Martin F."/>
            <person name="Silar P."/>
            <person name="Natvig D."/>
            <person name="Lalanne C."/>
            <person name="Gautier V."/>
            <person name="Ament-velasquez S.L."/>
            <person name="Kruys A."/>
            <person name="Hutchinson M.I."/>
            <person name="Powell A.J."/>
            <person name="Barry K."/>
            <person name="Miller A.N."/>
            <person name="Grigoriev I.V."/>
            <person name="Debuchy R."/>
            <person name="Gladieux P."/>
            <person name="Thoren M.H."/>
            <person name="Johannesson H."/>
        </authorList>
    </citation>
    <scope>NUCLEOTIDE SEQUENCE</scope>
    <source>
        <strain evidence="2">FGSC 1904</strain>
    </source>
</reference>
<evidence type="ECO:0000313" key="3">
    <source>
        <dbReference type="Proteomes" id="UP001281003"/>
    </source>
</evidence>
<dbReference type="Proteomes" id="UP001281003">
    <property type="component" value="Unassembled WGS sequence"/>
</dbReference>